<feature type="compositionally biased region" description="Polar residues" evidence="7">
    <location>
        <begin position="160"/>
        <end position="176"/>
    </location>
</feature>
<dbReference type="GO" id="GO:0060061">
    <property type="term" value="P:Spemann organizer formation"/>
    <property type="evidence" value="ECO:0007669"/>
    <property type="project" value="TreeGrafter"/>
</dbReference>
<evidence type="ECO:0000256" key="1">
    <source>
        <dbReference type="ARBA" id="ARBA00004259"/>
    </source>
</evidence>
<feature type="compositionally biased region" description="Basic residues" evidence="7">
    <location>
        <begin position="183"/>
        <end position="193"/>
    </location>
</feature>
<accession>A0A671U693</accession>
<reference evidence="8" key="1">
    <citation type="submission" date="2021-04" db="EMBL/GenBank/DDBJ databases">
        <authorList>
            <consortium name="Wellcome Sanger Institute Data Sharing"/>
        </authorList>
    </citation>
    <scope>NUCLEOTIDE SEQUENCE [LARGE SCALE GENOMIC DNA]</scope>
</reference>
<name>A0A671U693_SPAAU</name>
<dbReference type="GO" id="GO:0005635">
    <property type="term" value="C:nuclear envelope"/>
    <property type="evidence" value="ECO:0007669"/>
    <property type="project" value="UniProtKB-SubCell"/>
</dbReference>
<feature type="compositionally biased region" description="Low complexity" evidence="7">
    <location>
        <begin position="72"/>
        <end position="89"/>
    </location>
</feature>
<evidence type="ECO:0000256" key="7">
    <source>
        <dbReference type="SAM" id="MobiDB-lite"/>
    </source>
</evidence>
<dbReference type="GO" id="GO:0016055">
    <property type="term" value="P:Wnt signaling pathway"/>
    <property type="evidence" value="ECO:0007669"/>
    <property type="project" value="UniProtKB-KW"/>
</dbReference>
<dbReference type="InParanoid" id="A0A671U693"/>
<dbReference type="Ensembl" id="ENSSAUT00010009863.1">
    <property type="protein sequence ID" value="ENSSAUP00010009238.1"/>
    <property type="gene ID" value="ENSSAUG00010004576.1"/>
</dbReference>
<dbReference type="GeneTree" id="ENSGT00390000010771"/>
<evidence type="ECO:0000313" key="8">
    <source>
        <dbReference type="Ensembl" id="ENSSAUP00010009238.1"/>
    </source>
</evidence>
<feature type="region of interest" description="Disordered" evidence="7">
    <location>
        <begin position="110"/>
        <end position="204"/>
    </location>
</feature>
<feature type="region of interest" description="Disordered" evidence="7">
    <location>
        <begin position="67"/>
        <end position="98"/>
    </location>
</feature>
<evidence type="ECO:0000256" key="5">
    <source>
        <dbReference type="ARBA" id="ARBA00022687"/>
    </source>
</evidence>
<evidence type="ECO:0000256" key="4">
    <source>
        <dbReference type="ARBA" id="ARBA00022473"/>
    </source>
</evidence>
<reference evidence="8" key="3">
    <citation type="submission" date="2025-09" db="UniProtKB">
        <authorList>
            <consortium name="Ensembl"/>
        </authorList>
    </citation>
    <scope>IDENTIFICATION</scope>
</reference>
<organism evidence="8 9">
    <name type="scientific">Sparus aurata</name>
    <name type="common">Gilthead sea bream</name>
    <dbReference type="NCBI Taxonomy" id="8175"/>
    <lineage>
        <taxon>Eukaryota</taxon>
        <taxon>Metazoa</taxon>
        <taxon>Chordata</taxon>
        <taxon>Craniata</taxon>
        <taxon>Vertebrata</taxon>
        <taxon>Euteleostomi</taxon>
        <taxon>Actinopterygii</taxon>
        <taxon>Neopterygii</taxon>
        <taxon>Teleostei</taxon>
        <taxon>Neoteleostei</taxon>
        <taxon>Acanthomorphata</taxon>
        <taxon>Eupercaria</taxon>
        <taxon>Spariformes</taxon>
        <taxon>Sparidae</taxon>
        <taxon>Sparus</taxon>
    </lineage>
</organism>
<feature type="compositionally biased region" description="Basic and acidic residues" evidence="7">
    <location>
        <begin position="194"/>
        <end position="204"/>
    </location>
</feature>
<comment type="subcellular location">
    <subcellularLocation>
        <location evidence="1">Nucleus envelope</location>
    </subcellularLocation>
</comment>
<keyword evidence="5" id="KW-0879">Wnt signaling pathway</keyword>
<dbReference type="PANTHER" id="PTHR14482">
    <property type="entry name" value="CHROMOSOME 12 ORF 43 HOMOLOG"/>
    <property type="match status" value="1"/>
</dbReference>
<dbReference type="GO" id="GO:0030178">
    <property type="term" value="P:negative regulation of Wnt signaling pathway"/>
    <property type="evidence" value="ECO:0007669"/>
    <property type="project" value="TreeGrafter"/>
</dbReference>
<evidence type="ECO:0000313" key="9">
    <source>
        <dbReference type="Proteomes" id="UP000472265"/>
    </source>
</evidence>
<sequence length="204" mass="22615">MLISVSLCYSLVVAKHEHDGNELQVTEGFRTHVAKKLGTLLDSFTPEQHVLLSAAFQRRFRLFSTSVPGQTAEEPPAAVRRRPAPSSSDSDSEMETRLKEAAVSVKDLLPSFSSTPAEEPPCSETPKKKKKKKKKKEAEVEEEDEESCVVKKKKKRKQTGGESDSAASPLQQNGSSEPEPVKVKQKKKKKKKREGNGEEQKALD</sequence>
<keyword evidence="4" id="KW-0217">Developmental protein</keyword>
<dbReference type="Pfam" id="PF23999">
    <property type="entry name" value="CUSTOS"/>
    <property type="match status" value="1"/>
</dbReference>
<protein>
    <recommendedName>
        <fullName evidence="3">Protein CUSTOS</fullName>
    </recommendedName>
</protein>
<comment type="similarity">
    <text evidence="2">Belongs to the CUSTOS family.</text>
</comment>
<keyword evidence="6" id="KW-0539">Nucleus</keyword>
<dbReference type="OMA" id="THNANPA"/>
<dbReference type="Proteomes" id="UP000472265">
    <property type="component" value="Chromosome 5"/>
</dbReference>
<keyword evidence="9" id="KW-1185">Reference proteome</keyword>
<evidence type="ECO:0000256" key="6">
    <source>
        <dbReference type="ARBA" id="ARBA00023242"/>
    </source>
</evidence>
<reference evidence="8" key="2">
    <citation type="submission" date="2025-08" db="UniProtKB">
        <authorList>
            <consortium name="Ensembl"/>
        </authorList>
    </citation>
    <scope>IDENTIFICATION</scope>
</reference>
<dbReference type="InterPro" id="IPR026694">
    <property type="entry name" value="CUSTOS"/>
</dbReference>
<proteinExistence type="inferred from homology"/>
<evidence type="ECO:0000256" key="3">
    <source>
        <dbReference type="ARBA" id="ARBA00013465"/>
    </source>
</evidence>
<evidence type="ECO:0000256" key="2">
    <source>
        <dbReference type="ARBA" id="ARBA00008632"/>
    </source>
</evidence>
<dbReference type="AlphaFoldDB" id="A0A671U693"/>
<dbReference type="PANTHER" id="PTHR14482:SF0">
    <property type="entry name" value="PROTEIN CUSTOS"/>
    <property type="match status" value="1"/>
</dbReference>